<sequence>MAVFAFIGGFHIHVRPDASLGYRSLERYEQEMLPTADPQAFHISTKAVRLQFQIGLRRSRL</sequence>
<organism evidence="1 2">
    <name type="scientific">Methylorubrum suomiense</name>
    <dbReference type="NCBI Taxonomy" id="144191"/>
    <lineage>
        <taxon>Bacteria</taxon>
        <taxon>Pseudomonadati</taxon>
        <taxon>Pseudomonadota</taxon>
        <taxon>Alphaproteobacteria</taxon>
        <taxon>Hyphomicrobiales</taxon>
        <taxon>Methylobacteriaceae</taxon>
        <taxon>Methylorubrum</taxon>
    </lineage>
</organism>
<keyword evidence="2" id="KW-1185">Reference proteome</keyword>
<comment type="caution">
    <text evidence="1">The sequence shown here is derived from an EMBL/GenBank/DDBJ whole genome shotgun (WGS) entry which is preliminary data.</text>
</comment>
<reference evidence="1" key="1">
    <citation type="journal article" date="2021" name="Front. Microbiol.">
        <title>Comprehensive Comparative Genomics and Phenotyping of Methylobacterium Species.</title>
        <authorList>
            <person name="Alessa O."/>
            <person name="Ogura Y."/>
            <person name="Fujitani Y."/>
            <person name="Takami H."/>
            <person name="Hayashi T."/>
            <person name="Sahin N."/>
            <person name="Tani A."/>
        </authorList>
    </citation>
    <scope>NUCLEOTIDE SEQUENCE</scope>
    <source>
        <strain evidence="1">DSM 14458</strain>
    </source>
</reference>
<dbReference type="Proteomes" id="UP001055093">
    <property type="component" value="Unassembled WGS sequence"/>
</dbReference>
<dbReference type="EMBL" id="BPRE01000012">
    <property type="protein sequence ID" value="GJE77118.1"/>
    <property type="molecule type" value="Genomic_DNA"/>
</dbReference>
<name>A0ABQ4UY93_9HYPH</name>
<proteinExistence type="predicted"/>
<accession>A0ABQ4UY93</accession>
<gene>
    <name evidence="1" type="ORF">BGCPKDLD_3719</name>
</gene>
<evidence type="ECO:0000313" key="1">
    <source>
        <dbReference type="EMBL" id="GJE77118.1"/>
    </source>
</evidence>
<protein>
    <submittedName>
        <fullName evidence="1">Uncharacterized protein</fullName>
    </submittedName>
</protein>
<evidence type="ECO:0000313" key="2">
    <source>
        <dbReference type="Proteomes" id="UP001055093"/>
    </source>
</evidence>
<reference evidence="1" key="2">
    <citation type="submission" date="2021-08" db="EMBL/GenBank/DDBJ databases">
        <authorList>
            <person name="Tani A."/>
            <person name="Ola A."/>
            <person name="Ogura Y."/>
            <person name="Katsura K."/>
            <person name="Hayashi T."/>
        </authorList>
    </citation>
    <scope>NUCLEOTIDE SEQUENCE</scope>
    <source>
        <strain evidence="1">DSM 14458</strain>
    </source>
</reference>